<evidence type="ECO:0000256" key="4">
    <source>
        <dbReference type="ARBA" id="ARBA00022989"/>
    </source>
</evidence>
<keyword evidence="2" id="KW-1003">Cell membrane</keyword>
<sequence>MGKSIAHNTVWMTVASVGQKIISFAYFTILARNIGAENTGKYFFALSFTTIFVVLVDLGLNNVLIREGAREKSKLQTYLSSVLFAKIFLGGLSYLAVFSVINLMGYPIETKHLVYLSGLTMLFDSLHLSIYGVLRALGNLKYEALAITASQFLTLILGTTFLYLGLPLIFLILAFTIPSFLNVCYAGAVLYRNFQIKLTPHWDKGALKFFARIAVPFALAAVFARVYSYADSILLSKLAGDVAVGWYSIPYKITYAFQFIPLALVAALYPKFSEYFASDKQKLALVYEQGIKYLLLVVMPIAVGIGILAKPIILSLYTPEYLNSILPLQVLLAGLVFSYISFPIGAFLNACNRQATQTAIVFFVMILNIALNFFLIPRYGVVGAAVSALAGNFVLTAWGYIIVPRIITISHWFLFKSLGQILLAASVMGAVVYLVNISFGYIIAILVGAIIYITTLFAFRALTVAQVKEGLLLIKK</sequence>
<protein>
    <submittedName>
        <fullName evidence="7">Uncharacterized protein</fullName>
    </submittedName>
</protein>
<dbReference type="CDD" id="cd13128">
    <property type="entry name" value="MATE_Wzx_like"/>
    <property type="match status" value="1"/>
</dbReference>
<evidence type="ECO:0000256" key="1">
    <source>
        <dbReference type="ARBA" id="ARBA00004651"/>
    </source>
</evidence>
<feature type="transmembrane region" description="Helical" evidence="6">
    <location>
        <begin position="9"/>
        <end position="30"/>
    </location>
</feature>
<comment type="subcellular location">
    <subcellularLocation>
        <location evidence="1">Cell membrane</location>
        <topology evidence="1">Multi-pass membrane protein</topology>
    </subcellularLocation>
</comment>
<gene>
    <name evidence="7" type="ORF">A3G00_01790</name>
</gene>
<dbReference type="GO" id="GO:0005886">
    <property type="term" value="C:plasma membrane"/>
    <property type="evidence" value="ECO:0007669"/>
    <property type="project" value="UniProtKB-SubCell"/>
</dbReference>
<evidence type="ECO:0000256" key="6">
    <source>
        <dbReference type="SAM" id="Phobius"/>
    </source>
</evidence>
<organism evidence="7 8">
    <name type="scientific">Candidatus Magasanikbacteria bacterium RIFCSPLOWO2_12_FULL_43_12</name>
    <dbReference type="NCBI Taxonomy" id="1798692"/>
    <lineage>
        <taxon>Bacteria</taxon>
        <taxon>Candidatus Magasanikiibacteriota</taxon>
    </lineage>
</organism>
<dbReference type="Proteomes" id="UP000178347">
    <property type="component" value="Unassembled WGS sequence"/>
</dbReference>
<evidence type="ECO:0000313" key="8">
    <source>
        <dbReference type="Proteomes" id="UP000178347"/>
    </source>
</evidence>
<comment type="caution">
    <text evidence="7">The sequence shown here is derived from an EMBL/GenBank/DDBJ whole genome shotgun (WGS) entry which is preliminary data.</text>
</comment>
<dbReference type="STRING" id="1798692.A3G00_01790"/>
<reference evidence="7 8" key="1">
    <citation type="journal article" date="2016" name="Nat. Commun.">
        <title>Thousands of microbial genomes shed light on interconnected biogeochemical processes in an aquifer system.</title>
        <authorList>
            <person name="Anantharaman K."/>
            <person name="Brown C.T."/>
            <person name="Hug L.A."/>
            <person name="Sharon I."/>
            <person name="Castelle C.J."/>
            <person name="Probst A.J."/>
            <person name="Thomas B.C."/>
            <person name="Singh A."/>
            <person name="Wilkins M.J."/>
            <person name="Karaoz U."/>
            <person name="Brodie E.L."/>
            <person name="Williams K.H."/>
            <person name="Hubbard S.S."/>
            <person name="Banfield J.F."/>
        </authorList>
    </citation>
    <scope>NUCLEOTIDE SEQUENCE [LARGE SCALE GENOMIC DNA]</scope>
</reference>
<dbReference type="PANTHER" id="PTHR30250:SF11">
    <property type="entry name" value="O-ANTIGEN TRANSPORTER-RELATED"/>
    <property type="match status" value="1"/>
</dbReference>
<feature type="transmembrane region" description="Helical" evidence="6">
    <location>
        <begin position="145"/>
        <end position="163"/>
    </location>
</feature>
<feature type="transmembrane region" description="Helical" evidence="6">
    <location>
        <begin position="209"/>
        <end position="229"/>
    </location>
</feature>
<evidence type="ECO:0000313" key="7">
    <source>
        <dbReference type="EMBL" id="OGH74501.1"/>
    </source>
</evidence>
<keyword evidence="4 6" id="KW-1133">Transmembrane helix</keyword>
<feature type="transmembrane region" description="Helical" evidence="6">
    <location>
        <begin position="42"/>
        <end position="65"/>
    </location>
</feature>
<feature type="transmembrane region" description="Helical" evidence="6">
    <location>
        <begin position="113"/>
        <end position="133"/>
    </location>
</feature>
<dbReference type="AlphaFoldDB" id="A0A1F6MS80"/>
<dbReference type="InterPro" id="IPR050833">
    <property type="entry name" value="Poly_Biosynth_Transport"/>
</dbReference>
<dbReference type="Pfam" id="PF01943">
    <property type="entry name" value="Polysacc_synt"/>
    <property type="match status" value="1"/>
</dbReference>
<feature type="transmembrane region" description="Helical" evidence="6">
    <location>
        <begin position="359"/>
        <end position="376"/>
    </location>
</feature>
<feature type="transmembrane region" description="Helical" evidence="6">
    <location>
        <begin position="249"/>
        <end position="269"/>
    </location>
</feature>
<dbReference type="EMBL" id="MFQN01000013">
    <property type="protein sequence ID" value="OGH74501.1"/>
    <property type="molecule type" value="Genomic_DNA"/>
</dbReference>
<feature type="transmembrane region" description="Helical" evidence="6">
    <location>
        <begin position="77"/>
        <end position="101"/>
    </location>
</feature>
<feature type="transmembrane region" description="Helical" evidence="6">
    <location>
        <begin position="169"/>
        <end position="188"/>
    </location>
</feature>
<feature type="transmembrane region" description="Helical" evidence="6">
    <location>
        <begin position="382"/>
        <end position="401"/>
    </location>
</feature>
<feature type="transmembrane region" description="Helical" evidence="6">
    <location>
        <begin position="325"/>
        <end position="347"/>
    </location>
</feature>
<dbReference type="InterPro" id="IPR002797">
    <property type="entry name" value="Polysacc_synth"/>
</dbReference>
<keyword evidence="5 6" id="KW-0472">Membrane</keyword>
<evidence type="ECO:0000256" key="2">
    <source>
        <dbReference type="ARBA" id="ARBA00022475"/>
    </source>
</evidence>
<keyword evidence="3 6" id="KW-0812">Transmembrane</keyword>
<name>A0A1F6MS80_9BACT</name>
<proteinExistence type="predicted"/>
<dbReference type="PANTHER" id="PTHR30250">
    <property type="entry name" value="PST FAMILY PREDICTED COLANIC ACID TRANSPORTER"/>
    <property type="match status" value="1"/>
</dbReference>
<evidence type="ECO:0000256" key="3">
    <source>
        <dbReference type="ARBA" id="ARBA00022692"/>
    </source>
</evidence>
<feature type="transmembrane region" description="Helical" evidence="6">
    <location>
        <begin position="441"/>
        <end position="462"/>
    </location>
</feature>
<feature type="transmembrane region" description="Helical" evidence="6">
    <location>
        <begin position="290"/>
        <end position="313"/>
    </location>
</feature>
<evidence type="ECO:0000256" key="5">
    <source>
        <dbReference type="ARBA" id="ARBA00023136"/>
    </source>
</evidence>
<accession>A0A1F6MS80</accession>
<feature type="transmembrane region" description="Helical" evidence="6">
    <location>
        <begin position="413"/>
        <end position="435"/>
    </location>
</feature>